<organism evidence="9 10">
    <name type="scientific">Nocardioides aurantiacus</name>
    <dbReference type="NCBI Taxonomy" id="86796"/>
    <lineage>
        <taxon>Bacteria</taxon>
        <taxon>Bacillati</taxon>
        <taxon>Actinomycetota</taxon>
        <taxon>Actinomycetes</taxon>
        <taxon>Propionibacteriales</taxon>
        <taxon>Nocardioidaceae</taxon>
        <taxon>Nocardioides</taxon>
    </lineage>
</organism>
<feature type="transmembrane region" description="Helical" evidence="7">
    <location>
        <begin position="211"/>
        <end position="230"/>
    </location>
</feature>
<feature type="transmembrane region" description="Helical" evidence="7">
    <location>
        <begin position="294"/>
        <end position="317"/>
    </location>
</feature>
<keyword evidence="5 7" id="KW-1133">Transmembrane helix</keyword>
<accession>A0A3N2CT31</accession>
<protein>
    <submittedName>
        <fullName evidence="9">Peptide/nickel transport system permease protein</fullName>
    </submittedName>
</protein>
<dbReference type="OrthoDB" id="147688at2"/>
<feature type="transmembrane region" description="Helical" evidence="7">
    <location>
        <begin position="9"/>
        <end position="27"/>
    </location>
</feature>
<comment type="subcellular location">
    <subcellularLocation>
        <location evidence="1 7">Cell membrane</location>
        <topology evidence="1 7">Multi-pass membrane protein</topology>
    </subcellularLocation>
</comment>
<sequence>MVVFFVKRLLMSLLVVLVSTLIMYVLVDLSIDPLADLRTSTAPNKAQQIANRTAELRLDDPVILRYLDWLRGASGCLYGSCDLGENWKTNQLVTSLLSGAVTTTIQLVSVATVLAIVLGVLVGIVSALRQYSGFDYSITFLSFLLYSLPVFWVAVLAKVYLAIDLNNFLAGEDGQAAQLSWTFIVVVALLAGLIVSSAVAGDARTRLRNAAVAAVATVALLVFLNLTGWFERPQIGIVLIALSAVGWAFVMTILSTGLRNKKALYSALSVAALGVVLWYPMLFVWFYARDAGILGWPLVIGLFLVALALSAGIGWAWGGPDRGQSMRTAALTAVPVSMMLFTDRLLQSWASYNDNQAIKGRPIATIGRATPNLVGDFWIQTLDVLTHLALPTATLILISFASYTRYSRASMLEVMNADYIRTARSKGLTERTVVMRHAFRNALLPLASIVPIDIITLLGGAVITETVFGWFGMGRLFVDSLSGQQQDPVMAYILIVGILAVLANFVADLVYAVLDPRIRVAA</sequence>
<evidence type="ECO:0000256" key="5">
    <source>
        <dbReference type="ARBA" id="ARBA00022989"/>
    </source>
</evidence>
<dbReference type="GO" id="GO:0005886">
    <property type="term" value="C:plasma membrane"/>
    <property type="evidence" value="ECO:0007669"/>
    <property type="project" value="UniProtKB-SubCell"/>
</dbReference>
<feature type="transmembrane region" description="Helical" evidence="7">
    <location>
        <begin position="181"/>
        <end position="199"/>
    </location>
</feature>
<feature type="transmembrane region" description="Helical" evidence="7">
    <location>
        <begin position="140"/>
        <end position="161"/>
    </location>
</feature>
<evidence type="ECO:0000256" key="4">
    <source>
        <dbReference type="ARBA" id="ARBA00022692"/>
    </source>
</evidence>
<dbReference type="Proteomes" id="UP000281738">
    <property type="component" value="Unassembled WGS sequence"/>
</dbReference>
<dbReference type="InterPro" id="IPR035906">
    <property type="entry name" value="MetI-like_sf"/>
</dbReference>
<dbReference type="PRINTS" id="PR00173">
    <property type="entry name" value="EDTRNSPORT"/>
</dbReference>
<feature type="transmembrane region" description="Helical" evidence="7">
    <location>
        <begin position="443"/>
        <end position="471"/>
    </location>
</feature>
<dbReference type="GO" id="GO:0055085">
    <property type="term" value="P:transmembrane transport"/>
    <property type="evidence" value="ECO:0007669"/>
    <property type="project" value="InterPro"/>
</dbReference>
<keyword evidence="2 7" id="KW-0813">Transport</keyword>
<dbReference type="InterPro" id="IPR000515">
    <property type="entry name" value="MetI-like"/>
</dbReference>
<dbReference type="SUPFAM" id="SSF161098">
    <property type="entry name" value="MetI-like"/>
    <property type="match status" value="1"/>
</dbReference>
<dbReference type="PANTHER" id="PTHR43163:SF6">
    <property type="entry name" value="DIPEPTIDE TRANSPORT SYSTEM PERMEASE PROTEIN DPPB-RELATED"/>
    <property type="match status" value="1"/>
</dbReference>
<dbReference type="PANTHER" id="PTHR43163">
    <property type="entry name" value="DIPEPTIDE TRANSPORT SYSTEM PERMEASE PROTEIN DPPB-RELATED"/>
    <property type="match status" value="1"/>
</dbReference>
<dbReference type="EMBL" id="RKHO01000001">
    <property type="protein sequence ID" value="ROR90576.1"/>
    <property type="molecule type" value="Genomic_DNA"/>
</dbReference>
<keyword evidence="4 7" id="KW-0812">Transmembrane</keyword>
<evidence type="ECO:0000256" key="1">
    <source>
        <dbReference type="ARBA" id="ARBA00004651"/>
    </source>
</evidence>
<proteinExistence type="inferred from homology"/>
<dbReference type="RefSeq" id="WP_123389702.1">
    <property type="nucleotide sequence ID" value="NZ_RKHO01000001.1"/>
</dbReference>
<keyword evidence="3" id="KW-1003">Cell membrane</keyword>
<feature type="domain" description="ABC transmembrane type-1" evidence="8">
    <location>
        <begin position="101"/>
        <end position="511"/>
    </location>
</feature>
<comment type="caution">
    <text evidence="9">The sequence shown here is derived from an EMBL/GenBank/DDBJ whole genome shotgun (WGS) entry which is preliminary data.</text>
</comment>
<evidence type="ECO:0000256" key="6">
    <source>
        <dbReference type="ARBA" id="ARBA00023136"/>
    </source>
</evidence>
<evidence type="ECO:0000256" key="2">
    <source>
        <dbReference type="ARBA" id="ARBA00022448"/>
    </source>
</evidence>
<keyword evidence="10" id="KW-1185">Reference proteome</keyword>
<dbReference type="CDD" id="cd06261">
    <property type="entry name" value="TM_PBP2"/>
    <property type="match status" value="1"/>
</dbReference>
<evidence type="ECO:0000313" key="10">
    <source>
        <dbReference type="Proteomes" id="UP000281738"/>
    </source>
</evidence>
<feature type="transmembrane region" description="Helical" evidence="7">
    <location>
        <begin position="263"/>
        <end position="288"/>
    </location>
</feature>
<reference evidence="9 10" key="1">
    <citation type="submission" date="2018-11" db="EMBL/GenBank/DDBJ databases">
        <title>Sequencing the genomes of 1000 actinobacteria strains.</title>
        <authorList>
            <person name="Klenk H.-P."/>
        </authorList>
    </citation>
    <scope>NUCLEOTIDE SEQUENCE [LARGE SCALE GENOMIC DNA]</scope>
    <source>
        <strain evidence="9 10">DSM 12652</strain>
    </source>
</reference>
<feature type="transmembrane region" description="Helical" evidence="7">
    <location>
        <begin position="236"/>
        <end position="256"/>
    </location>
</feature>
<dbReference type="Gene3D" id="1.10.3720.10">
    <property type="entry name" value="MetI-like"/>
    <property type="match status" value="1"/>
</dbReference>
<feature type="transmembrane region" description="Helical" evidence="7">
    <location>
        <begin position="491"/>
        <end position="514"/>
    </location>
</feature>
<name>A0A3N2CT31_9ACTN</name>
<gene>
    <name evidence="9" type="ORF">EDD33_1422</name>
</gene>
<dbReference type="PROSITE" id="PS50928">
    <property type="entry name" value="ABC_TM1"/>
    <property type="match status" value="1"/>
</dbReference>
<comment type="similarity">
    <text evidence="7">Belongs to the binding-protein-dependent transport system permease family.</text>
</comment>
<evidence type="ECO:0000256" key="3">
    <source>
        <dbReference type="ARBA" id="ARBA00022475"/>
    </source>
</evidence>
<dbReference type="Pfam" id="PF00528">
    <property type="entry name" value="BPD_transp_1"/>
    <property type="match status" value="1"/>
</dbReference>
<evidence type="ECO:0000313" key="9">
    <source>
        <dbReference type="EMBL" id="ROR90576.1"/>
    </source>
</evidence>
<dbReference type="AlphaFoldDB" id="A0A3N2CT31"/>
<evidence type="ECO:0000259" key="8">
    <source>
        <dbReference type="PROSITE" id="PS50928"/>
    </source>
</evidence>
<evidence type="ECO:0000256" key="7">
    <source>
        <dbReference type="RuleBase" id="RU363032"/>
    </source>
</evidence>
<keyword evidence="6 7" id="KW-0472">Membrane</keyword>
<feature type="transmembrane region" description="Helical" evidence="7">
    <location>
        <begin position="105"/>
        <end position="128"/>
    </location>
</feature>